<dbReference type="Proteomes" id="UP000281406">
    <property type="component" value="Unassembled WGS sequence"/>
</dbReference>
<dbReference type="EMBL" id="RJVU01051410">
    <property type="protein sequence ID" value="ROL41899.1"/>
    <property type="molecule type" value="Genomic_DNA"/>
</dbReference>
<proteinExistence type="predicted"/>
<evidence type="ECO:0000256" key="1">
    <source>
        <dbReference type="SAM" id="MobiDB-lite"/>
    </source>
</evidence>
<feature type="region of interest" description="Disordered" evidence="1">
    <location>
        <begin position="1"/>
        <end position="51"/>
    </location>
</feature>
<name>A0A3N0Y6T7_ANAGA</name>
<protein>
    <submittedName>
        <fullName evidence="2">Uncharacterized protein</fullName>
    </submittedName>
</protein>
<dbReference type="AlphaFoldDB" id="A0A3N0Y6T7"/>
<keyword evidence="3" id="KW-1185">Reference proteome</keyword>
<gene>
    <name evidence="2" type="ORF">DPX16_1804</name>
</gene>
<sequence>MATKTSNAKAEHEYAMEVDQNGNKDKRKESSSLQNTPTKVPPKKQRGDAGLEISNAALLEALVARFDLQDGKLSSVESKITEKSLIIMNLSKAVESNAAEIKDCKAKI</sequence>
<comment type="caution">
    <text evidence="2">The sequence shown here is derived from an EMBL/GenBank/DDBJ whole genome shotgun (WGS) entry which is preliminary data.</text>
</comment>
<evidence type="ECO:0000313" key="2">
    <source>
        <dbReference type="EMBL" id="ROL41899.1"/>
    </source>
</evidence>
<accession>A0A3N0Y6T7</accession>
<evidence type="ECO:0000313" key="3">
    <source>
        <dbReference type="Proteomes" id="UP000281406"/>
    </source>
</evidence>
<reference evidence="2 3" key="1">
    <citation type="submission" date="2018-10" db="EMBL/GenBank/DDBJ databases">
        <title>Genome assembly for a Yunnan-Guizhou Plateau 3E fish, Anabarilius grahami (Regan), and its evolutionary and genetic applications.</title>
        <authorList>
            <person name="Jiang W."/>
        </authorList>
    </citation>
    <scope>NUCLEOTIDE SEQUENCE [LARGE SCALE GENOMIC DNA]</scope>
    <source>
        <strain evidence="2">AG-KIZ</strain>
        <tissue evidence="2">Muscle</tissue>
    </source>
</reference>
<organism evidence="2 3">
    <name type="scientific">Anabarilius grahami</name>
    <name type="common">Kanglang fish</name>
    <name type="synonym">Barilius grahami</name>
    <dbReference type="NCBI Taxonomy" id="495550"/>
    <lineage>
        <taxon>Eukaryota</taxon>
        <taxon>Metazoa</taxon>
        <taxon>Chordata</taxon>
        <taxon>Craniata</taxon>
        <taxon>Vertebrata</taxon>
        <taxon>Euteleostomi</taxon>
        <taxon>Actinopterygii</taxon>
        <taxon>Neopterygii</taxon>
        <taxon>Teleostei</taxon>
        <taxon>Ostariophysi</taxon>
        <taxon>Cypriniformes</taxon>
        <taxon>Xenocyprididae</taxon>
        <taxon>Xenocypridinae</taxon>
        <taxon>Xenocypridinae incertae sedis</taxon>
        <taxon>Anabarilius</taxon>
    </lineage>
</organism>